<dbReference type="CDD" id="cd11324">
    <property type="entry name" value="AmyAc_Amylosucrase"/>
    <property type="match status" value="1"/>
</dbReference>
<evidence type="ECO:0000259" key="1">
    <source>
        <dbReference type="SMART" id="SM00642"/>
    </source>
</evidence>
<evidence type="ECO:0000313" key="2">
    <source>
        <dbReference type="EMBL" id="NER14376.1"/>
    </source>
</evidence>
<reference evidence="2 3" key="1">
    <citation type="submission" date="2020-01" db="EMBL/GenBank/DDBJ databases">
        <title>Leptobacterium flavescens.</title>
        <authorList>
            <person name="Wang G."/>
        </authorList>
    </citation>
    <scope>NUCLEOTIDE SEQUENCE [LARGE SCALE GENOMIC DNA]</scope>
    <source>
        <strain evidence="2 3">KCTC 22160</strain>
    </source>
</reference>
<sequence length="647" mass="75214">MNQADIHKTLLELQAKTAGKFRLDDVPEAGPFEMRLASNLPFIKKLFFSLYPEDEHRQVFDKLLMQLYELFIFRPADLKRSDLKRSKDPRWYQSEKMVGMQLYTDHFNSDLKGLISKLDYFEELGVNFLHLMPLMKRPKGENDGGYAVSHYTEVDRKFGSNDELKELTRNLRKKGMFLMLDFVVNHTSDEHEWAKKAKKGDKKYQDHYYMFPDRTLPNLFDRSMLEIFPETAPGNFTYEESIEQWVMTTFNSYQWDLNYRNPEVFLSMFKNLIDLGNMGVDIIRFDALAFLWKKLDTTSQNLPEAHSLIQLFRMCTQVVAPGMIYLAEAIVAPKEIVKYFGQGNECEIAYNATLMALLWESIATKETRLIRKSLSEVPLKSEFGTWINYARCHDDIGLGFEDEHIYGVGWDASEHRKFLIRYYCRELDWSPAKGLKFMYNPENEDARITGSMASLAGLETALEKKDKNGIAEAVAKINLLHSILLSYGGIPMIYSGDEIGTLNDYSFLEDPAKKDDSRWVNRPYLHWETVNQLKKGKDHSADIFFNLQRLIAVRKSLPVFADSNNCSLEDCPNPHIFAFMRWSPSEDNVLMLCNFDDNPQTIDGAWLQKIGFHIPAGYTDLAKDWKATLKDEVLILKAYEFLWLRKE</sequence>
<gene>
    <name evidence="2" type="ORF">GWK08_13060</name>
</gene>
<dbReference type="InterPro" id="IPR044077">
    <property type="entry name" value="Amylosucrase"/>
</dbReference>
<dbReference type="SUPFAM" id="SSF51011">
    <property type="entry name" value="Glycosyl hydrolase domain"/>
    <property type="match status" value="1"/>
</dbReference>
<dbReference type="SUPFAM" id="SSF51445">
    <property type="entry name" value="(Trans)glycosidases"/>
    <property type="match status" value="1"/>
</dbReference>
<dbReference type="Gene3D" id="1.10.1740.10">
    <property type="match status" value="1"/>
</dbReference>
<name>A0A6P0UVE9_9FLAO</name>
<dbReference type="PANTHER" id="PTHR10357">
    <property type="entry name" value="ALPHA-AMYLASE FAMILY MEMBER"/>
    <property type="match status" value="1"/>
</dbReference>
<dbReference type="EMBL" id="JAABOO010000003">
    <property type="protein sequence ID" value="NER14376.1"/>
    <property type="molecule type" value="Genomic_DNA"/>
</dbReference>
<accession>A0A6P0UVE9</accession>
<dbReference type="InterPro" id="IPR013780">
    <property type="entry name" value="Glyco_hydro_b"/>
</dbReference>
<proteinExistence type="predicted"/>
<dbReference type="Gene3D" id="3.90.400.10">
    <property type="entry name" value="Oligo-1,6-glucosidase, Domain 2"/>
    <property type="match status" value="1"/>
</dbReference>
<feature type="domain" description="Glycosyl hydrolase family 13 catalytic" evidence="1">
    <location>
        <begin position="101"/>
        <end position="534"/>
    </location>
</feature>
<dbReference type="PANTHER" id="PTHR10357:SF213">
    <property type="entry name" value="ALPHA AMYLASE CATALYTIC REGION"/>
    <property type="match status" value="1"/>
</dbReference>
<dbReference type="SMART" id="SM00642">
    <property type="entry name" value="Aamy"/>
    <property type="match status" value="1"/>
</dbReference>
<evidence type="ECO:0000313" key="3">
    <source>
        <dbReference type="Proteomes" id="UP000468581"/>
    </source>
</evidence>
<comment type="caution">
    <text evidence="2">The sequence shown here is derived from an EMBL/GenBank/DDBJ whole genome shotgun (WGS) entry which is preliminary data.</text>
</comment>
<dbReference type="Gene3D" id="2.60.40.1180">
    <property type="entry name" value="Golgi alpha-mannosidase II"/>
    <property type="match status" value="1"/>
</dbReference>
<organism evidence="2 3">
    <name type="scientific">Leptobacterium flavescens</name>
    <dbReference type="NCBI Taxonomy" id="472055"/>
    <lineage>
        <taxon>Bacteria</taxon>
        <taxon>Pseudomonadati</taxon>
        <taxon>Bacteroidota</taxon>
        <taxon>Flavobacteriia</taxon>
        <taxon>Flavobacteriales</taxon>
        <taxon>Flavobacteriaceae</taxon>
        <taxon>Leptobacterium</taxon>
    </lineage>
</organism>
<dbReference type="InterPro" id="IPR045857">
    <property type="entry name" value="O16G_dom_2"/>
</dbReference>
<protein>
    <submittedName>
        <fullName evidence="2">Alpha amylase</fullName>
    </submittedName>
</protein>
<dbReference type="GO" id="GO:0005975">
    <property type="term" value="P:carbohydrate metabolic process"/>
    <property type="evidence" value="ECO:0007669"/>
    <property type="project" value="InterPro"/>
</dbReference>
<dbReference type="RefSeq" id="WP_163607670.1">
    <property type="nucleotide sequence ID" value="NZ_JAABOO010000003.1"/>
</dbReference>
<dbReference type="InterPro" id="IPR006047">
    <property type="entry name" value="GH13_cat_dom"/>
</dbReference>
<dbReference type="Gene3D" id="3.20.20.80">
    <property type="entry name" value="Glycosidases"/>
    <property type="match status" value="1"/>
</dbReference>
<dbReference type="AlphaFoldDB" id="A0A6P0UVE9"/>
<keyword evidence="3" id="KW-1185">Reference proteome</keyword>
<dbReference type="Pfam" id="PF00128">
    <property type="entry name" value="Alpha-amylase"/>
    <property type="match status" value="1"/>
</dbReference>
<dbReference type="GO" id="GO:0047669">
    <property type="term" value="F:amylosucrase activity"/>
    <property type="evidence" value="ECO:0007669"/>
    <property type="project" value="InterPro"/>
</dbReference>
<dbReference type="InterPro" id="IPR017853">
    <property type="entry name" value="GH"/>
</dbReference>
<dbReference type="Proteomes" id="UP000468581">
    <property type="component" value="Unassembled WGS sequence"/>
</dbReference>